<dbReference type="SUPFAM" id="SSF52058">
    <property type="entry name" value="L domain-like"/>
    <property type="match status" value="1"/>
</dbReference>
<comment type="caution">
    <text evidence="6">The sequence shown here is derived from an EMBL/GenBank/DDBJ whole genome shotgun (WGS) entry which is preliminary data.</text>
</comment>
<dbReference type="InterPro" id="IPR032675">
    <property type="entry name" value="LRR_dom_sf"/>
</dbReference>
<dbReference type="Gene3D" id="2.60.40.4270">
    <property type="entry name" value="Listeria-Bacteroides repeat domain"/>
    <property type="match status" value="1"/>
</dbReference>
<comment type="subcellular location">
    <subcellularLocation>
        <location evidence="1">Cell envelope</location>
    </subcellularLocation>
</comment>
<evidence type="ECO:0000313" key="6">
    <source>
        <dbReference type="EMBL" id="HIU10704.1"/>
    </source>
</evidence>
<dbReference type="InterPro" id="IPR036465">
    <property type="entry name" value="vWFA_dom_sf"/>
</dbReference>
<dbReference type="InterPro" id="IPR002035">
    <property type="entry name" value="VWF_A"/>
</dbReference>
<dbReference type="Gene3D" id="3.80.10.10">
    <property type="entry name" value="Ribonuclease Inhibitor"/>
    <property type="match status" value="1"/>
</dbReference>
<evidence type="ECO:0000313" key="7">
    <source>
        <dbReference type="Proteomes" id="UP000824124"/>
    </source>
</evidence>
<evidence type="ECO:0000259" key="5">
    <source>
        <dbReference type="PROSITE" id="PS51272"/>
    </source>
</evidence>
<dbReference type="SUPFAM" id="SSF53300">
    <property type="entry name" value="vWA-like"/>
    <property type="match status" value="1"/>
</dbReference>
<dbReference type="Gene3D" id="3.40.50.410">
    <property type="entry name" value="von Willebrand factor, type A domain"/>
    <property type="match status" value="1"/>
</dbReference>
<dbReference type="InterPro" id="IPR042229">
    <property type="entry name" value="Listeria/Bacterioides_rpt_sf"/>
</dbReference>
<organism evidence="6 7">
    <name type="scientific">Candidatus Avidehalobacter gallistercoris</name>
    <dbReference type="NCBI Taxonomy" id="2840694"/>
    <lineage>
        <taxon>Bacteria</taxon>
        <taxon>Bacillati</taxon>
        <taxon>Bacillota</taxon>
        <taxon>Clostridia</taxon>
        <taxon>Eubacteriales</taxon>
        <taxon>Peptococcaceae</taxon>
        <taxon>Peptococcaceae incertae sedis</taxon>
        <taxon>Candidatus Avidehalobacter</taxon>
    </lineage>
</organism>
<dbReference type="Pfam" id="PF09479">
    <property type="entry name" value="Flg_new"/>
    <property type="match status" value="2"/>
</dbReference>
<dbReference type="PANTHER" id="PTHR43308">
    <property type="entry name" value="OUTER MEMBRANE PROTEIN ALPHA-RELATED"/>
    <property type="match status" value="1"/>
</dbReference>
<dbReference type="Proteomes" id="UP000824124">
    <property type="component" value="Unassembled WGS sequence"/>
</dbReference>
<feature type="domain" description="SLH" evidence="5">
    <location>
        <begin position="1066"/>
        <end position="1129"/>
    </location>
</feature>
<dbReference type="Pfam" id="PF00395">
    <property type="entry name" value="SLH"/>
    <property type="match status" value="3"/>
</dbReference>
<dbReference type="EMBL" id="DVMH01000028">
    <property type="protein sequence ID" value="HIU10704.1"/>
    <property type="molecule type" value="Genomic_DNA"/>
</dbReference>
<feature type="domain" description="VWFA" evidence="4">
    <location>
        <begin position="471"/>
        <end position="707"/>
    </location>
</feature>
<dbReference type="PROSITE" id="PS50234">
    <property type="entry name" value="VWFA"/>
    <property type="match status" value="1"/>
</dbReference>
<dbReference type="InterPro" id="IPR013378">
    <property type="entry name" value="InlB-like_B-rpt"/>
</dbReference>
<feature type="signal peptide" evidence="3">
    <location>
        <begin position="1"/>
        <end position="25"/>
    </location>
</feature>
<keyword evidence="2" id="KW-0677">Repeat</keyword>
<dbReference type="GO" id="GO:0030313">
    <property type="term" value="C:cell envelope"/>
    <property type="evidence" value="ECO:0007669"/>
    <property type="project" value="UniProtKB-SubCell"/>
</dbReference>
<evidence type="ECO:0000256" key="3">
    <source>
        <dbReference type="SAM" id="SignalP"/>
    </source>
</evidence>
<evidence type="ECO:0000256" key="1">
    <source>
        <dbReference type="ARBA" id="ARBA00004196"/>
    </source>
</evidence>
<dbReference type="NCBIfam" id="TIGR02543">
    <property type="entry name" value="List_Bact_rpt"/>
    <property type="match status" value="1"/>
</dbReference>
<feature type="chain" id="PRO_5038428677" evidence="3">
    <location>
        <begin position="26"/>
        <end position="1181"/>
    </location>
</feature>
<gene>
    <name evidence="6" type="ORF">IAB00_05635</name>
</gene>
<dbReference type="PROSITE" id="PS51272">
    <property type="entry name" value="SLH"/>
    <property type="match status" value="3"/>
</dbReference>
<reference evidence="6" key="1">
    <citation type="submission" date="2020-10" db="EMBL/GenBank/DDBJ databases">
        <authorList>
            <person name="Gilroy R."/>
        </authorList>
    </citation>
    <scope>NUCLEOTIDE SEQUENCE</scope>
    <source>
        <strain evidence="6">2830</strain>
    </source>
</reference>
<dbReference type="AlphaFoldDB" id="A0A9D1HK23"/>
<dbReference type="Pfam" id="PF13306">
    <property type="entry name" value="LRR_5"/>
    <property type="match status" value="2"/>
</dbReference>
<feature type="domain" description="SLH" evidence="5">
    <location>
        <begin position="1008"/>
        <end position="1065"/>
    </location>
</feature>
<protein>
    <submittedName>
        <fullName evidence="6">S-layer homology domain-containing protein</fullName>
    </submittedName>
</protein>
<dbReference type="InterPro" id="IPR001119">
    <property type="entry name" value="SLH_dom"/>
</dbReference>
<evidence type="ECO:0000259" key="4">
    <source>
        <dbReference type="PROSITE" id="PS50234"/>
    </source>
</evidence>
<dbReference type="InterPro" id="IPR026906">
    <property type="entry name" value="LRR_5"/>
</dbReference>
<sequence>MKKRLLAYLMSLCLILTLLPVSAFAEDTPISIRSEDEAAPETTMTYTYDEGTNTLTITGNGVIGEEIKQQKGYTTWKQDVTTIKISGDITGIADQENFYGLFQLWEKLETVEYTGNTNFQVGNYAFSECYKLKSFPFDHVSAVGEGAFKRAAFTEVKLSNLSGDIGDFAFYGNESLASVTVSAGAADTYIGTQAFALLSKGNALQKVKISGEGTLRIGNSGLNAGKTFSWQLSLETVDLSGFSGSVSLGDLVFLSDSSLKNISLGENTTISHVGYACFSGCTALAQDFLDFAKLTGSVARAAFSISTKPDQGALTGLKELDLSNVTEIGAFAMAAERKYEDYGYTDLTSVTLDRLERLHAYAFQGASNINWDNANIPEAAKLAYSDVLVSGDTIWQRVLNIMDGKFTLDSDGYSTPLAPSDNGWEDSKSGEENGVEYDTTQLTKAAKWTNTDKTKAEVELRFAYAPKEQMDFVFVLDTSTSMADWYDLESQDDDLEIPVEQETKAQYAKMYEMQSKVADITEKLLSSEQLDSRVAVVAFGNDINFYSQGSEQLSTMLTNAGESFNSLPSSAGFYTANDLDTAIGNIRNIPCKGSTYYYTGLWYASYYVWAAAAAERDVTVVFLSDGEAMDGGDSDFEYYLNYYSNYIKNPDPNVGYGKNIFGVMYKEVPTENDKKYIKMACSEDKVYLASDTEEFSDAINRAIYTALNSFTLTDQIGEDFEAVTRENISVDGGTVLLDQDGRIITWSFDEPVPYKTYTMTIQLDLKQTEGGEYPAGSFATNKGDALLNDRDSEKPVNKVASPALSRTDAPETYTVIYTDGVEGEEVFANQKYEGLLSGADTPAFQGTPSRAGYTFMGWSPAVAATVTGNAIYTATWKKNTSGGGTTWYILHYESNGGTKYKDEIYDKNTVVQLDKVPTREGYQFTGWYADEELTERITSIKMTSDKTVYAGWRVATVPDWLNGNEHFAYVIGYDDGAVRPNANISRAEVATIFFRLLKADVRNNNLTSVNSFDDVMDGVWYNMSVSTMAYLGIVNGRTANIFDPDAAITRAEFAAICARFDTGLTEGNSKFTDISGHWAEEEIKRAVSLGWIRGYEDGTFRPDQYITRAEAMTIINRVLCRIPEDESDLLPDMNVWPDNAPDAWYYLAVQEATNSHDYRHKGEVYETWTDMNADPDWTRYQ</sequence>
<accession>A0A9D1HK23</accession>
<feature type="domain" description="SLH" evidence="5">
    <location>
        <begin position="940"/>
        <end position="1007"/>
    </location>
</feature>
<evidence type="ECO:0000256" key="2">
    <source>
        <dbReference type="ARBA" id="ARBA00022737"/>
    </source>
</evidence>
<dbReference type="InterPro" id="IPR051465">
    <property type="entry name" value="Cell_Envelope_Struct_Comp"/>
</dbReference>
<keyword evidence="3" id="KW-0732">Signal</keyword>
<proteinExistence type="predicted"/>
<name>A0A9D1HK23_9FIRM</name>
<reference evidence="6" key="2">
    <citation type="journal article" date="2021" name="PeerJ">
        <title>Extensive microbial diversity within the chicken gut microbiome revealed by metagenomics and culture.</title>
        <authorList>
            <person name="Gilroy R."/>
            <person name="Ravi A."/>
            <person name="Getino M."/>
            <person name="Pursley I."/>
            <person name="Horton D.L."/>
            <person name="Alikhan N.F."/>
            <person name="Baker D."/>
            <person name="Gharbi K."/>
            <person name="Hall N."/>
            <person name="Watson M."/>
            <person name="Adriaenssens E.M."/>
            <person name="Foster-Nyarko E."/>
            <person name="Jarju S."/>
            <person name="Secka A."/>
            <person name="Antonio M."/>
            <person name="Oren A."/>
            <person name="Chaudhuri R.R."/>
            <person name="La Ragione R."/>
            <person name="Hildebrand F."/>
            <person name="Pallen M.J."/>
        </authorList>
    </citation>
    <scope>NUCLEOTIDE SEQUENCE</scope>
    <source>
        <strain evidence="6">2830</strain>
    </source>
</reference>
<dbReference type="SMART" id="SM00327">
    <property type="entry name" value="VWA"/>
    <property type="match status" value="1"/>
</dbReference>